<gene>
    <name evidence="8" type="primary">TPT1_1</name>
    <name evidence="8" type="ORF">GRS66_004669</name>
</gene>
<evidence type="ECO:0000256" key="4">
    <source>
        <dbReference type="ARBA" id="ARBA00022679"/>
    </source>
</evidence>
<keyword evidence="6" id="KW-0520">NAD</keyword>
<dbReference type="Gene3D" id="3.20.170.30">
    <property type="match status" value="1"/>
</dbReference>
<dbReference type="EMBL" id="CP048996">
    <property type="protein sequence ID" value="QID82257.1"/>
    <property type="molecule type" value="Genomic_DNA"/>
</dbReference>
<accession>A0A6C1E0G5</accession>
<protein>
    <recommendedName>
        <fullName evidence="3">2'-phosphotransferase</fullName>
        <ecNumber evidence="3">2.7.1.160</ecNumber>
    </recommendedName>
</protein>
<dbReference type="AlphaFoldDB" id="A0A6C1E0G5"/>
<dbReference type="Proteomes" id="UP000501346">
    <property type="component" value="Chromosome ScXV-ScXI"/>
</dbReference>
<keyword evidence="5" id="KW-0819">tRNA processing</keyword>
<dbReference type="PANTHER" id="PTHR12684:SF2">
    <property type="entry name" value="TRNA 2'-PHOSPHOTRANSFERASE 1"/>
    <property type="match status" value="1"/>
</dbReference>
<dbReference type="Gene3D" id="1.10.10.970">
    <property type="entry name" value="RNA 2'-phosphotransferase, Tpt1/KptA family, N-terminal domain"/>
    <property type="match status" value="1"/>
</dbReference>
<dbReference type="Pfam" id="PF01885">
    <property type="entry name" value="PTS_2-RNA"/>
    <property type="match status" value="1"/>
</dbReference>
<comment type="catalytic activity">
    <reaction evidence="7">
        <text>2'-phospho-[ligated tRNA] + NAD(+) = mature tRNA + ADP-alpha-D-ribose 1'',2''-cyclic phosphate + nicotinamide</text>
        <dbReference type="Rhea" id="RHEA:23324"/>
        <dbReference type="Rhea" id="RHEA-COMP:11106"/>
        <dbReference type="Rhea" id="RHEA-COMP:11107"/>
        <dbReference type="ChEBI" id="CHEBI:17154"/>
        <dbReference type="ChEBI" id="CHEBI:57540"/>
        <dbReference type="ChEBI" id="CHEBI:76596"/>
        <dbReference type="ChEBI" id="CHEBI:82883"/>
        <dbReference type="ChEBI" id="CHEBI:85027"/>
        <dbReference type="EC" id="2.7.1.160"/>
    </reaction>
</comment>
<comment type="similarity">
    <text evidence="2">Belongs to the KptA/TPT1 family.</text>
</comment>
<name>A0A6C1E0G5_SACPS</name>
<keyword evidence="4 8" id="KW-0808">Transferase</keyword>
<sequence length="230" mass="26175">MRQVLQKDKRDVQLSKALSYLLRHAAVKEKLTIDSNGYTPLKELLSHNRLKTHKCTVDDIHRIVKENDKQRFHIKTLGADEEWICATQGHSIKSIQPSDEVLVPITEASQLPQELIHGTNLQSVIKIIESGAISPMSRNHVHLSPGMLHAKGVISGMRSSSNVYIFIDCHSPLFFHTLKMFRSLNNVYLSSSIPVELIQKVVVKGNLKDEEKLDTLRRILHERNIPLEKI</sequence>
<dbReference type="GO" id="GO:0006388">
    <property type="term" value="P:tRNA splicing, via endonucleolytic cleavage and ligation"/>
    <property type="evidence" value="ECO:0007669"/>
    <property type="project" value="TreeGrafter"/>
</dbReference>
<dbReference type="FunFam" id="3.20.170.30:FF:000002">
    <property type="entry name" value="Phosphotransferase, putative"/>
    <property type="match status" value="1"/>
</dbReference>
<dbReference type="EC" id="2.7.1.160" evidence="3"/>
<evidence type="ECO:0000256" key="7">
    <source>
        <dbReference type="ARBA" id="ARBA00047949"/>
    </source>
</evidence>
<dbReference type="SUPFAM" id="SSF56399">
    <property type="entry name" value="ADP-ribosylation"/>
    <property type="match status" value="1"/>
</dbReference>
<evidence type="ECO:0000313" key="9">
    <source>
        <dbReference type="Proteomes" id="UP000501346"/>
    </source>
</evidence>
<dbReference type="GO" id="GO:0000215">
    <property type="term" value="F:tRNA 2'-phosphotransferase activity"/>
    <property type="evidence" value="ECO:0007669"/>
    <property type="project" value="UniProtKB-EC"/>
</dbReference>
<dbReference type="OrthoDB" id="419694at2759"/>
<evidence type="ECO:0000256" key="1">
    <source>
        <dbReference type="ARBA" id="ARBA00003343"/>
    </source>
</evidence>
<evidence type="ECO:0000256" key="5">
    <source>
        <dbReference type="ARBA" id="ARBA00022694"/>
    </source>
</evidence>
<evidence type="ECO:0000256" key="3">
    <source>
        <dbReference type="ARBA" id="ARBA00012007"/>
    </source>
</evidence>
<dbReference type="FunFam" id="1.10.10.970:FF:000002">
    <property type="entry name" value="Tpt1p"/>
    <property type="match status" value="1"/>
</dbReference>
<dbReference type="SMR" id="A0A6C1E0G5"/>
<dbReference type="InterPro" id="IPR002745">
    <property type="entry name" value="Ptrans_KptA/Tpt1"/>
</dbReference>
<dbReference type="InterPro" id="IPR042081">
    <property type="entry name" value="RNA_2'-PTrans_C"/>
</dbReference>
<evidence type="ECO:0000313" key="8">
    <source>
        <dbReference type="EMBL" id="QID82257.1"/>
    </source>
</evidence>
<dbReference type="InterPro" id="IPR042080">
    <property type="entry name" value="RNA_2'-PTrans_N"/>
</dbReference>
<evidence type="ECO:0000256" key="2">
    <source>
        <dbReference type="ARBA" id="ARBA00009836"/>
    </source>
</evidence>
<dbReference type="PANTHER" id="PTHR12684">
    <property type="entry name" value="PUTATIVE PHOSPHOTRANSFERASE"/>
    <property type="match status" value="1"/>
</dbReference>
<keyword evidence="9" id="KW-1185">Reference proteome</keyword>
<reference evidence="8 9" key="1">
    <citation type="journal article" date="2019" name="BMC Genomics">
        <title>Chromosome level assembly and comparative genome analysis confirm lager-brewing yeasts originated from a single hybridization.</title>
        <authorList>
            <person name="Salazar A.N."/>
            <person name="Gorter de Vries A.R."/>
            <person name="van den Broek M."/>
            <person name="Brouwers N."/>
            <person name="de la Torre Cortes P."/>
            <person name="Kuijpers N.G.A."/>
            <person name="Daran J.G."/>
            <person name="Abeel T."/>
        </authorList>
    </citation>
    <scope>NUCLEOTIDE SEQUENCE [LARGE SCALE GENOMIC DNA]</scope>
    <source>
        <strain evidence="8 9">CBS 1483</strain>
    </source>
</reference>
<evidence type="ECO:0000256" key="6">
    <source>
        <dbReference type="ARBA" id="ARBA00023027"/>
    </source>
</evidence>
<comment type="function">
    <text evidence="1">Catalyzes the last step of tRNA splicing, the transfer of the splice junction 2'-phosphate from ligated tRNA to NAD to produce ADP-ribose 1''-2'' cyclic phosphate.</text>
</comment>
<proteinExistence type="inferred from homology"/>
<organism evidence="8 9">
    <name type="scientific">Saccharomyces pastorianus</name>
    <name type="common">Lager yeast</name>
    <name type="synonym">Saccharomyces cerevisiae x Saccharomyces eubayanus</name>
    <dbReference type="NCBI Taxonomy" id="27292"/>
    <lineage>
        <taxon>Eukaryota</taxon>
        <taxon>Fungi</taxon>
        <taxon>Dikarya</taxon>
        <taxon>Ascomycota</taxon>
        <taxon>Saccharomycotina</taxon>
        <taxon>Saccharomycetes</taxon>
        <taxon>Saccharomycetales</taxon>
        <taxon>Saccharomycetaceae</taxon>
        <taxon>Saccharomyces</taxon>
    </lineage>
</organism>